<name>A0A0F9A8X5_9ZZZZ</name>
<dbReference type="AlphaFoldDB" id="A0A0F9A8X5"/>
<accession>A0A0F9A8X5</accession>
<comment type="caution">
    <text evidence="1">The sequence shown here is derived from an EMBL/GenBank/DDBJ whole genome shotgun (WGS) entry which is preliminary data.</text>
</comment>
<reference evidence="1" key="1">
    <citation type="journal article" date="2015" name="Nature">
        <title>Complex archaea that bridge the gap between prokaryotes and eukaryotes.</title>
        <authorList>
            <person name="Spang A."/>
            <person name="Saw J.H."/>
            <person name="Jorgensen S.L."/>
            <person name="Zaremba-Niedzwiedzka K."/>
            <person name="Martijn J."/>
            <person name="Lind A.E."/>
            <person name="van Eijk R."/>
            <person name="Schleper C."/>
            <person name="Guy L."/>
            <person name="Ettema T.J."/>
        </authorList>
    </citation>
    <scope>NUCLEOTIDE SEQUENCE</scope>
</reference>
<evidence type="ECO:0000313" key="1">
    <source>
        <dbReference type="EMBL" id="KKK68676.1"/>
    </source>
</evidence>
<gene>
    <name evidence="1" type="ORF">LCGC14_2941640</name>
</gene>
<sequence length="63" mass="6902">MSDRPLEMCDVCDDPTGRAGRGEDSIYCGVCEDTDANVPCGPFCSECYGDHIRVVHRGTDPNY</sequence>
<dbReference type="EMBL" id="LAZR01059016">
    <property type="protein sequence ID" value="KKK68676.1"/>
    <property type="molecule type" value="Genomic_DNA"/>
</dbReference>
<proteinExistence type="predicted"/>
<protein>
    <submittedName>
        <fullName evidence="1">Uncharacterized protein</fullName>
    </submittedName>
</protein>
<organism evidence="1">
    <name type="scientific">marine sediment metagenome</name>
    <dbReference type="NCBI Taxonomy" id="412755"/>
    <lineage>
        <taxon>unclassified sequences</taxon>
        <taxon>metagenomes</taxon>
        <taxon>ecological metagenomes</taxon>
    </lineage>
</organism>